<feature type="domain" description="CUB" evidence="5">
    <location>
        <begin position="512"/>
        <end position="650"/>
    </location>
</feature>
<feature type="region of interest" description="Disordered" evidence="3">
    <location>
        <begin position="803"/>
        <end position="852"/>
    </location>
</feature>
<keyword evidence="4" id="KW-0812">Transmembrane</keyword>
<feature type="domain" description="CUB" evidence="5">
    <location>
        <begin position="316"/>
        <end position="496"/>
    </location>
</feature>
<proteinExistence type="predicted"/>
<dbReference type="InterPro" id="IPR002172">
    <property type="entry name" value="LDrepeatLR_classA_rpt"/>
</dbReference>
<gene>
    <name evidence="6" type="ORF">PHET_01744</name>
</gene>
<evidence type="ECO:0000313" key="6">
    <source>
        <dbReference type="EMBL" id="KAF5404842.1"/>
    </source>
</evidence>
<feature type="domain" description="CUB" evidence="5">
    <location>
        <begin position="1"/>
        <end position="102"/>
    </location>
</feature>
<feature type="compositionally biased region" description="Basic residues" evidence="3">
    <location>
        <begin position="767"/>
        <end position="776"/>
    </location>
</feature>
<dbReference type="Gene3D" id="4.10.400.10">
    <property type="entry name" value="Low-density Lipoprotein Receptor"/>
    <property type="match status" value="1"/>
</dbReference>
<dbReference type="InterPro" id="IPR036055">
    <property type="entry name" value="LDL_receptor-like_sf"/>
</dbReference>
<keyword evidence="4" id="KW-1133">Transmembrane helix</keyword>
<dbReference type="Pfam" id="PF00431">
    <property type="entry name" value="CUB"/>
    <property type="match status" value="2"/>
</dbReference>
<sequence length="933" mass="103545">MKVRICSASIPHAPLHLPTLHERCPTDYLLFYDGLSMDTSPVINSRFCGQNRRIRIVSTGANLLVLFATATSAGEHATRSTAFTTDMQGSARRGFRLRYTFTDLLLPVTTFEYKNWHIRGTECDYIIRSTGPSSATFESPTYKSDRFLLPNRACSFYFLGSNHAADRIESVRIFFESLQLPGPRVGSDQCDNGFLAIYGSRDLSGVYQLTEPSTGSMFELSDEYTQAAYIWCDRVDTADLLRSDENSEQTPIVARNSLLLLRLNSSGVDRPGMKASFRLRYRFERSFGIPGLALQHDACQFAYSPTNFPFLNTESPGGHPSVQHTKGWTNSPFYPNSFPSNTTCIYLFIVDQMSYPNQSIRLSFGSFEIQNQDDARSVGVNAFDTTNDCSQNSLEVVSVRAPVTHNFVKNLITKPLVSSTLSFAQQNWFHKWKMFEEEIKQADDLQNVSIRPELIYCGNRIPGPIVSTADVGAILLRFNSRHNLQARGFSLLYEFISTGQTRAATASLSRSCGGNVNTADQGGLIETPNYPYAYPARTECVWHLMGLSKGSSLALHFEKFFLEGTEKGKSGGFNYEVGFLIATELLNVLYCSRAVVRIYEDGISTPLSEYCGNLTSLQPLIVSRTAVTIQFVTTENPSGANGFRLIWTELLVLGLDGSCIGFSCKHTKHCIARGLLCDGLPHCGVYEEAGKLITDTSDEGNSCFKTVTYNILHISIGVIITFVLLFGLIVLVYVRERSRHKTMLADPLAELTGSKHSLAASQSGAKSHGHCPKHSKNNLNTHSYMHSHRNSRTHLHVDGELIGGISPTGTMSSMHSKRHHQQQHHVHHDKRNVSTLTRSSHSHLGHECTNRRQLVHNQDSTRTHHLQCNSSNLQRRIPRKISAHMSTISRGDGTITDSVSNAGGSTGMCGMSLSADSEGGLLTRERMQKISIV</sequence>
<dbReference type="PANTHER" id="PTHR47537">
    <property type="entry name" value="CUBILIN"/>
    <property type="match status" value="1"/>
</dbReference>
<evidence type="ECO:0000259" key="5">
    <source>
        <dbReference type="PROSITE" id="PS01180"/>
    </source>
</evidence>
<keyword evidence="7" id="KW-1185">Reference proteome</keyword>
<dbReference type="Proteomes" id="UP000748531">
    <property type="component" value="Unassembled WGS sequence"/>
</dbReference>
<evidence type="ECO:0000313" key="7">
    <source>
        <dbReference type="Proteomes" id="UP000748531"/>
    </source>
</evidence>
<feature type="transmembrane region" description="Helical" evidence="4">
    <location>
        <begin position="711"/>
        <end position="734"/>
    </location>
</feature>
<accession>A0A8J4X2Z8</accession>
<reference evidence="6" key="1">
    <citation type="submission" date="2019-05" db="EMBL/GenBank/DDBJ databases">
        <title>Annotation for the trematode Paragonimus heterotremus.</title>
        <authorList>
            <person name="Choi Y.-J."/>
        </authorList>
    </citation>
    <scope>NUCLEOTIDE SEQUENCE</scope>
    <source>
        <strain evidence="6">LC</strain>
    </source>
</reference>
<dbReference type="AlphaFoldDB" id="A0A8J4X2Z8"/>
<dbReference type="Gene3D" id="2.60.120.290">
    <property type="entry name" value="Spermadhesin, CUB domain"/>
    <property type="match status" value="3"/>
</dbReference>
<dbReference type="PROSITE" id="PS01180">
    <property type="entry name" value="CUB"/>
    <property type="match status" value="3"/>
</dbReference>
<organism evidence="6 7">
    <name type="scientific">Paragonimus heterotremus</name>
    <dbReference type="NCBI Taxonomy" id="100268"/>
    <lineage>
        <taxon>Eukaryota</taxon>
        <taxon>Metazoa</taxon>
        <taxon>Spiralia</taxon>
        <taxon>Lophotrochozoa</taxon>
        <taxon>Platyhelminthes</taxon>
        <taxon>Trematoda</taxon>
        <taxon>Digenea</taxon>
        <taxon>Plagiorchiida</taxon>
        <taxon>Troglotremata</taxon>
        <taxon>Troglotrematidae</taxon>
        <taxon>Paragonimus</taxon>
    </lineage>
</organism>
<dbReference type="SUPFAM" id="SSF49854">
    <property type="entry name" value="Spermadhesin, CUB domain"/>
    <property type="match status" value="3"/>
</dbReference>
<dbReference type="SMART" id="SM00042">
    <property type="entry name" value="CUB"/>
    <property type="match status" value="2"/>
</dbReference>
<dbReference type="InterPro" id="IPR035914">
    <property type="entry name" value="Sperma_CUB_dom_sf"/>
</dbReference>
<evidence type="ECO:0000256" key="2">
    <source>
        <dbReference type="PROSITE-ProRule" id="PRU00059"/>
    </source>
</evidence>
<protein>
    <recommendedName>
        <fullName evidence="5">CUB domain-containing protein</fullName>
    </recommendedName>
</protein>
<evidence type="ECO:0000256" key="1">
    <source>
        <dbReference type="ARBA" id="ARBA00023157"/>
    </source>
</evidence>
<dbReference type="CDD" id="cd00112">
    <property type="entry name" value="LDLa"/>
    <property type="match status" value="1"/>
</dbReference>
<comment type="caution">
    <text evidence="6">The sequence shown here is derived from an EMBL/GenBank/DDBJ whole genome shotgun (WGS) entry which is preliminary data.</text>
</comment>
<dbReference type="PANTHER" id="PTHR47537:SF6">
    <property type="entry name" value="CUB DOMAIN-CONTAINING PROTEIN"/>
    <property type="match status" value="1"/>
</dbReference>
<dbReference type="InterPro" id="IPR053207">
    <property type="entry name" value="Non-NMDA_GluR_Accessory"/>
</dbReference>
<dbReference type="CDD" id="cd00041">
    <property type="entry name" value="CUB"/>
    <property type="match status" value="3"/>
</dbReference>
<dbReference type="SMART" id="SM00192">
    <property type="entry name" value="LDLa"/>
    <property type="match status" value="1"/>
</dbReference>
<comment type="caution">
    <text evidence="2">Lacks conserved residue(s) required for the propagation of feature annotation.</text>
</comment>
<keyword evidence="1" id="KW-1015">Disulfide bond</keyword>
<evidence type="ECO:0000256" key="4">
    <source>
        <dbReference type="SAM" id="Phobius"/>
    </source>
</evidence>
<dbReference type="OrthoDB" id="6022136at2759"/>
<keyword evidence="4" id="KW-0472">Membrane</keyword>
<evidence type="ECO:0000256" key="3">
    <source>
        <dbReference type="SAM" id="MobiDB-lite"/>
    </source>
</evidence>
<dbReference type="EMBL" id="LUCH01000561">
    <property type="protein sequence ID" value="KAF5404842.1"/>
    <property type="molecule type" value="Genomic_DNA"/>
</dbReference>
<name>A0A8J4X2Z8_9TREM</name>
<feature type="compositionally biased region" description="Basic residues" evidence="3">
    <location>
        <begin position="815"/>
        <end position="830"/>
    </location>
</feature>
<feature type="region of interest" description="Disordered" evidence="3">
    <location>
        <begin position="756"/>
        <end position="788"/>
    </location>
</feature>
<dbReference type="GO" id="GO:0005886">
    <property type="term" value="C:plasma membrane"/>
    <property type="evidence" value="ECO:0007669"/>
    <property type="project" value="TreeGrafter"/>
</dbReference>
<dbReference type="InterPro" id="IPR000859">
    <property type="entry name" value="CUB_dom"/>
</dbReference>